<dbReference type="InterPro" id="IPR003593">
    <property type="entry name" value="AAA+_ATPase"/>
</dbReference>
<organism evidence="2 3">
    <name type="scientific">Veronia pacifica</name>
    <dbReference type="NCBI Taxonomy" id="1080227"/>
    <lineage>
        <taxon>Bacteria</taxon>
        <taxon>Pseudomonadati</taxon>
        <taxon>Pseudomonadota</taxon>
        <taxon>Gammaproteobacteria</taxon>
        <taxon>Vibrionales</taxon>
        <taxon>Vibrionaceae</taxon>
        <taxon>Veronia</taxon>
    </lineage>
</organism>
<name>A0A1C3E528_9GAMM</name>
<sequence length="184" mass="20817">MNNTKVVAISGASGSGKTTIVKKLAREFDCPFLLFDDHTDKSTYPKNMKSWLKNGANVSLIKTPKFVISLESLLSNNSSRYIFIEEPFGKERDSMSSLVDYVVLLNQPMELCLARVIKRHTEQPNINSALSISNYLDKYEDHVREIYISTVRQVRNNSDLVFDQVASINDTTSYIGNWLKANAN</sequence>
<protein>
    <recommendedName>
        <fullName evidence="1">AAA+ ATPase domain-containing protein</fullName>
    </recommendedName>
</protein>
<dbReference type="EMBL" id="LYBM01000088">
    <property type="protein sequence ID" value="ODA28356.1"/>
    <property type="molecule type" value="Genomic_DNA"/>
</dbReference>
<comment type="caution">
    <text evidence="2">The sequence shown here is derived from an EMBL/GenBank/DDBJ whole genome shotgun (WGS) entry which is preliminary data.</text>
</comment>
<feature type="domain" description="AAA+ ATPase" evidence="1">
    <location>
        <begin position="3"/>
        <end position="127"/>
    </location>
</feature>
<accession>A0A1C3E528</accession>
<keyword evidence="3" id="KW-1185">Reference proteome</keyword>
<gene>
    <name evidence="2" type="ORF">A8L45_23100</name>
</gene>
<evidence type="ECO:0000313" key="2">
    <source>
        <dbReference type="EMBL" id="ODA28356.1"/>
    </source>
</evidence>
<dbReference type="RefSeq" id="WP_068905696.1">
    <property type="nucleotide sequence ID" value="NZ_JBHUIF010000013.1"/>
</dbReference>
<evidence type="ECO:0000313" key="3">
    <source>
        <dbReference type="Proteomes" id="UP000094936"/>
    </source>
</evidence>
<evidence type="ECO:0000259" key="1">
    <source>
        <dbReference type="SMART" id="SM00382"/>
    </source>
</evidence>
<dbReference type="OrthoDB" id="5296079at2"/>
<dbReference type="SMART" id="SM00382">
    <property type="entry name" value="AAA"/>
    <property type="match status" value="1"/>
</dbReference>
<dbReference type="STRING" id="1080227.A8L45_23100"/>
<dbReference type="SUPFAM" id="SSF52540">
    <property type="entry name" value="P-loop containing nucleoside triphosphate hydrolases"/>
    <property type="match status" value="1"/>
</dbReference>
<dbReference type="Gene3D" id="3.40.50.300">
    <property type="entry name" value="P-loop containing nucleotide triphosphate hydrolases"/>
    <property type="match status" value="1"/>
</dbReference>
<dbReference type="InterPro" id="IPR027417">
    <property type="entry name" value="P-loop_NTPase"/>
</dbReference>
<dbReference type="AlphaFoldDB" id="A0A1C3E528"/>
<proteinExistence type="predicted"/>
<reference evidence="2 3" key="1">
    <citation type="submission" date="2016-05" db="EMBL/GenBank/DDBJ databases">
        <title>Genomic Taxonomy of the Vibrionaceae.</title>
        <authorList>
            <person name="Gomez-Gil B."/>
            <person name="Enciso-Ibarra J."/>
        </authorList>
    </citation>
    <scope>NUCLEOTIDE SEQUENCE [LARGE SCALE GENOMIC DNA]</scope>
    <source>
        <strain evidence="2 3">CAIM 1920</strain>
    </source>
</reference>
<dbReference type="Proteomes" id="UP000094936">
    <property type="component" value="Unassembled WGS sequence"/>
</dbReference>